<feature type="domain" description="Methyltransferase" evidence="2">
    <location>
        <begin position="38"/>
        <end position="132"/>
    </location>
</feature>
<keyword evidence="3" id="KW-0489">Methyltransferase</keyword>
<gene>
    <name evidence="3" type="ORF">SFRA_002445</name>
</gene>
<name>A0A3R7G218_9ACTN</name>
<accession>A0A3R7G218</accession>
<evidence type="ECO:0000259" key="2">
    <source>
        <dbReference type="Pfam" id="PF13649"/>
    </source>
</evidence>
<evidence type="ECO:0000313" key="4">
    <source>
        <dbReference type="Proteomes" id="UP000028058"/>
    </source>
</evidence>
<dbReference type="RefSeq" id="WP_043462136.1">
    <property type="nucleotide sequence ID" value="NZ_CP134822.1"/>
</dbReference>
<dbReference type="AlphaFoldDB" id="A0A3R7G218"/>
<dbReference type="PANTHER" id="PTHR43861">
    <property type="entry name" value="TRANS-ACONITATE 2-METHYLTRANSFERASE-RELATED"/>
    <property type="match status" value="1"/>
</dbReference>
<reference evidence="3 4" key="1">
    <citation type="journal article" date="2014" name="Genome Announc.">
        <title>Draft Genome Sequence of Streptomyces fradiae ATCC 19609, a Strain Highly Sensitive to Antibiotics.</title>
        <authorList>
            <person name="Bekker O.B."/>
            <person name="Klimina K.M."/>
            <person name="Vatlin A.A."/>
            <person name="Zakharevich N.V."/>
            <person name="Kasianov A.S."/>
            <person name="Danilenko V.N."/>
        </authorList>
    </citation>
    <scope>NUCLEOTIDE SEQUENCE [LARGE SCALE GENOMIC DNA]</scope>
    <source>
        <strain evidence="3 4">ATCC 19609</strain>
    </source>
</reference>
<dbReference type="Pfam" id="PF13649">
    <property type="entry name" value="Methyltransf_25"/>
    <property type="match status" value="1"/>
</dbReference>
<keyword evidence="4" id="KW-1185">Reference proteome</keyword>
<dbReference type="Gene3D" id="3.40.50.150">
    <property type="entry name" value="Vaccinia Virus protein VP39"/>
    <property type="match status" value="1"/>
</dbReference>
<evidence type="ECO:0000256" key="1">
    <source>
        <dbReference type="ARBA" id="ARBA00022679"/>
    </source>
</evidence>
<dbReference type="CDD" id="cd02440">
    <property type="entry name" value="AdoMet_MTases"/>
    <property type="match status" value="1"/>
</dbReference>
<dbReference type="InterPro" id="IPR029063">
    <property type="entry name" value="SAM-dependent_MTases_sf"/>
</dbReference>
<dbReference type="OrthoDB" id="9786503at2"/>
<dbReference type="PANTHER" id="PTHR43861:SF3">
    <property type="entry name" value="PUTATIVE (AFU_ORTHOLOGUE AFUA_2G14390)-RELATED"/>
    <property type="match status" value="1"/>
</dbReference>
<dbReference type="InterPro" id="IPR041698">
    <property type="entry name" value="Methyltransf_25"/>
</dbReference>
<organism evidence="3 4">
    <name type="scientific">Streptomyces xinghaiensis</name>
    <dbReference type="NCBI Taxonomy" id="1038928"/>
    <lineage>
        <taxon>Bacteria</taxon>
        <taxon>Bacillati</taxon>
        <taxon>Actinomycetota</taxon>
        <taxon>Actinomycetes</taxon>
        <taxon>Kitasatosporales</taxon>
        <taxon>Streptomycetaceae</taxon>
        <taxon>Streptomyces</taxon>
    </lineage>
</organism>
<dbReference type="Proteomes" id="UP000028058">
    <property type="component" value="Unassembled WGS sequence"/>
</dbReference>
<dbReference type="GO" id="GO:0008168">
    <property type="term" value="F:methyltransferase activity"/>
    <property type="evidence" value="ECO:0007669"/>
    <property type="project" value="UniProtKB-KW"/>
</dbReference>
<comment type="caution">
    <text evidence="3">The sequence shown here is derived from an EMBL/GenBank/DDBJ whole genome shotgun (WGS) entry which is preliminary data.</text>
</comment>
<dbReference type="EMBL" id="JNAD02000001">
    <property type="protein sequence ID" value="RKM99083.1"/>
    <property type="molecule type" value="Genomic_DNA"/>
</dbReference>
<keyword evidence="1" id="KW-0808">Transferase</keyword>
<proteinExistence type="predicted"/>
<dbReference type="GO" id="GO:0032259">
    <property type="term" value="P:methylation"/>
    <property type="evidence" value="ECO:0007669"/>
    <property type="project" value="UniProtKB-KW"/>
</dbReference>
<evidence type="ECO:0000313" key="3">
    <source>
        <dbReference type="EMBL" id="RKM99083.1"/>
    </source>
</evidence>
<protein>
    <submittedName>
        <fullName evidence="3">Class I SAM-dependent methyltransferase</fullName>
    </submittedName>
</protein>
<sequence length="202" mass="21841">MDAEAWDERYRGAKLVWSAGPNRFVAEELADLPPGRAVDLAAGEGRNAVWLAEQGWDVDAVDFSAVALEKAEEMARERGVTIRTVSADVTEARSVLAQAPLFDLALIVYLHLPWPGMEEALRLAATSVRPGGTLLLVGHHADNIGRGHGGPQDPDVLYTAEQVAGTWRPYARIVKAEAVDRAVETDEGPRTAIDALVRAVRV</sequence>
<dbReference type="GO" id="GO:0017000">
    <property type="term" value="P:antibiotic biosynthetic process"/>
    <property type="evidence" value="ECO:0007669"/>
    <property type="project" value="UniProtKB-ARBA"/>
</dbReference>
<dbReference type="SUPFAM" id="SSF53335">
    <property type="entry name" value="S-adenosyl-L-methionine-dependent methyltransferases"/>
    <property type="match status" value="1"/>
</dbReference>